<feature type="chain" id="PRO_5040988401" evidence="2">
    <location>
        <begin position="28"/>
        <end position="161"/>
    </location>
</feature>
<keyword evidence="1" id="KW-0812">Transmembrane</keyword>
<dbReference type="Proteomes" id="UP001152519">
    <property type="component" value="Unassembled WGS sequence"/>
</dbReference>
<proteinExistence type="predicted"/>
<keyword evidence="3" id="KW-0966">Cell projection</keyword>
<keyword evidence="2" id="KW-0732">Signal</keyword>
<dbReference type="RefSeq" id="WP_251490587.1">
    <property type="nucleotide sequence ID" value="NZ_CAJSLV010000055.1"/>
</dbReference>
<protein>
    <submittedName>
        <fullName evidence="3">Flagellar hook-associated protein flgK</fullName>
    </submittedName>
</protein>
<evidence type="ECO:0000256" key="1">
    <source>
        <dbReference type="SAM" id="Phobius"/>
    </source>
</evidence>
<keyword evidence="1" id="KW-1133">Transmembrane helix</keyword>
<evidence type="ECO:0000313" key="3">
    <source>
        <dbReference type="EMBL" id="CAG6394315.1"/>
    </source>
</evidence>
<organism evidence="3 4">
    <name type="scientific">Actinacidiphila cocklensis</name>
    <dbReference type="NCBI Taxonomy" id="887465"/>
    <lineage>
        <taxon>Bacteria</taxon>
        <taxon>Bacillati</taxon>
        <taxon>Actinomycetota</taxon>
        <taxon>Actinomycetes</taxon>
        <taxon>Kitasatosporales</taxon>
        <taxon>Streptomycetaceae</taxon>
        <taxon>Actinacidiphila</taxon>
    </lineage>
</organism>
<accession>A0A9W4DVI8</accession>
<evidence type="ECO:0000256" key="2">
    <source>
        <dbReference type="SAM" id="SignalP"/>
    </source>
</evidence>
<keyword evidence="4" id="KW-1185">Reference proteome</keyword>
<name>A0A9W4DVI8_9ACTN</name>
<reference evidence="3" key="1">
    <citation type="submission" date="2021-05" db="EMBL/GenBank/DDBJ databases">
        <authorList>
            <person name="Arsene-Ploetze F."/>
        </authorList>
    </citation>
    <scope>NUCLEOTIDE SEQUENCE</scope>
    <source>
        <strain evidence="3">DSM 42138</strain>
    </source>
</reference>
<evidence type="ECO:0000313" key="4">
    <source>
        <dbReference type="Proteomes" id="UP001152519"/>
    </source>
</evidence>
<keyword evidence="3" id="KW-0282">Flagellum</keyword>
<dbReference type="EMBL" id="CAJSLV010000055">
    <property type="protein sequence ID" value="CAG6394315.1"/>
    <property type="molecule type" value="Genomic_DNA"/>
</dbReference>
<keyword evidence="3" id="KW-0969">Cilium</keyword>
<sequence>MRAGLISAAALALAALAAAADAPAAPAAEGPGFTATPATVAPGDTVTLRAAGCAGRATASAPGLFGSVALGPRDGGGQSATVTVGRYAAAGVRHDVAFSCDADRAAVPLAVVDRGSAAPGTVRTGLGGGVTGPDSVKVVAVAALIGATGLVVVRRRRTAPR</sequence>
<comment type="caution">
    <text evidence="3">The sequence shown here is derived from an EMBL/GenBank/DDBJ whole genome shotgun (WGS) entry which is preliminary data.</text>
</comment>
<gene>
    <name evidence="3" type="ORF">SCOCK_260009</name>
</gene>
<feature type="signal peptide" evidence="2">
    <location>
        <begin position="1"/>
        <end position="27"/>
    </location>
</feature>
<dbReference type="AlphaFoldDB" id="A0A9W4DVI8"/>
<feature type="transmembrane region" description="Helical" evidence="1">
    <location>
        <begin position="135"/>
        <end position="153"/>
    </location>
</feature>
<keyword evidence="1" id="KW-0472">Membrane</keyword>